<dbReference type="Proteomes" id="UP001295740">
    <property type="component" value="Unassembled WGS sequence"/>
</dbReference>
<dbReference type="AlphaFoldDB" id="A0AAI8VBX9"/>
<proteinExistence type="predicted"/>
<evidence type="ECO:0000313" key="3">
    <source>
        <dbReference type="Proteomes" id="UP001295740"/>
    </source>
</evidence>
<sequence>MSSHSRQHSRRRSSSSQTHPPETGSSRAAAFNPLLLEPFYMWYQPGALSATFSRGYGIHSFKRMDLWAEARKSEAFMRRGASWRRMLVQQPAVTALPFLSRAMDFSEHEGHFRPVAFRGTVSFPDGLTMGALYDVTHQRCEIASQDSNYYFRIVRPELKPDGEEIPPDMVSLLDGFGIVYEEHGYYHPSRVLATNLEVEPWDMLYRHPEFENIEVRVEKFWFMDSGWRKDSISAHMIHSIEHT</sequence>
<gene>
    <name evidence="2" type="ORF">KHLLAP_LOCUS2034</name>
</gene>
<organism evidence="2 3">
    <name type="scientific">Anthostomella pinea</name>
    <dbReference type="NCBI Taxonomy" id="933095"/>
    <lineage>
        <taxon>Eukaryota</taxon>
        <taxon>Fungi</taxon>
        <taxon>Dikarya</taxon>
        <taxon>Ascomycota</taxon>
        <taxon>Pezizomycotina</taxon>
        <taxon>Sordariomycetes</taxon>
        <taxon>Xylariomycetidae</taxon>
        <taxon>Xylariales</taxon>
        <taxon>Xylariaceae</taxon>
        <taxon>Anthostomella</taxon>
    </lineage>
</organism>
<evidence type="ECO:0000313" key="2">
    <source>
        <dbReference type="EMBL" id="CAJ2501566.1"/>
    </source>
</evidence>
<protein>
    <submittedName>
        <fullName evidence="2">Uu.00g044190.m01.CDS01</fullName>
    </submittedName>
</protein>
<comment type="caution">
    <text evidence="2">The sequence shown here is derived from an EMBL/GenBank/DDBJ whole genome shotgun (WGS) entry which is preliminary data.</text>
</comment>
<accession>A0AAI8VBX9</accession>
<dbReference type="EMBL" id="CAUWAG010000003">
    <property type="protein sequence ID" value="CAJ2501566.1"/>
    <property type="molecule type" value="Genomic_DNA"/>
</dbReference>
<keyword evidence="3" id="KW-1185">Reference proteome</keyword>
<name>A0AAI8VBX9_9PEZI</name>
<evidence type="ECO:0000256" key="1">
    <source>
        <dbReference type="SAM" id="MobiDB-lite"/>
    </source>
</evidence>
<reference evidence="2" key="1">
    <citation type="submission" date="2023-10" db="EMBL/GenBank/DDBJ databases">
        <authorList>
            <person name="Hackl T."/>
        </authorList>
    </citation>
    <scope>NUCLEOTIDE SEQUENCE</scope>
</reference>
<feature type="compositionally biased region" description="Basic residues" evidence="1">
    <location>
        <begin position="1"/>
        <end position="13"/>
    </location>
</feature>
<feature type="region of interest" description="Disordered" evidence="1">
    <location>
        <begin position="1"/>
        <end position="27"/>
    </location>
</feature>